<dbReference type="Proteomes" id="UP001331761">
    <property type="component" value="Unassembled WGS sequence"/>
</dbReference>
<comment type="caution">
    <text evidence="2">The sequence shown here is derived from an EMBL/GenBank/DDBJ whole genome shotgun (WGS) entry which is preliminary data.</text>
</comment>
<reference evidence="2 3" key="1">
    <citation type="submission" date="2019-10" db="EMBL/GenBank/DDBJ databases">
        <title>Assembly and Annotation for the nematode Trichostrongylus colubriformis.</title>
        <authorList>
            <person name="Martin J."/>
        </authorList>
    </citation>
    <scope>NUCLEOTIDE SEQUENCE [LARGE SCALE GENOMIC DNA]</scope>
    <source>
        <strain evidence="2">G859</strain>
        <tissue evidence="2">Whole worm</tissue>
    </source>
</reference>
<evidence type="ECO:0000313" key="2">
    <source>
        <dbReference type="EMBL" id="KAK5982755.1"/>
    </source>
</evidence>
<feature type="non-terminal residue" evidence="2">
    <location>
        <position position="1"/>
    </location>
</feature>
<keyword evidence="1" id="KW-0472">Membrane</keyword>
<keyword evidence="3" id="KW-1185">Reference proteome</keyword>
<keyword evidence="1" id="KW-0812">Transmembrane</keyword>
<dbReference type="AlphaFoldDB" id="A0AAN8FRS2"/>
<evidence type="ECO:0000256" key="1">
    <source>
        <dbReference type="SAM" id="Phobius"/>
    </source>
</evidence>
<dbReference type="EMBL" id="WIXE01004755">
    <property type="protein sequence ID" value="KAK5982755.1"/>
    <property type="molecule type" value="Genomic_DNA"/>
</dbReference>
<feature type="transmembrane region" description="Helical" evidence="1">
    <location>
        <begin position="14"/>
        <end position="35"/>
    </location>
</feature>
<keyword evidence="1" id="KW-1133">Transmembrane helix</keyword>
<feature type="transmembrane region" description="Helical" evidence="1">
    <location>
        <begin position="97"/>
        <end position="117"/>
    </location>
</feature>
<proteinExistence type="predicted"/>
<name>A0AAN8FRS2_TRICO</name>
<accession>A0AAN8FRS2</accession>
<gene>
    <name evidence="2" type="ORF">GCK32_015830</name>
</gene>
<sequence length="146" mass="16024">FVTLKITEFASDSYAQAFTFTYLTFTCLQLIYIHLGGRPRACTLGVEGNCPADHVCVPGEGMTPSGGTRHLCCRPEKVCIVPYVDITKKRPQRCFPGTLLCSSTTALVTGVFAFQLFSLKSNVLLIGTRLRKAHRRIKCLLSTSAC</sequence>
<evidence type="ECO:0000313" key="3">
    <source>
        <dbReference type="Proteomes" id="UP001331761"/>
    </source>
</evidence>
<organism evidence="2 3">
    <name type="scientific">Trichostrongylus colubriformis</name>
    <name type="common">Black scour worm</name>
    <dbReference type="NCBI Taxonomy" id="6319"/>
    <lineage>
        <taxon>Eukaryota</taxon>
        <taxon>Metazoa</taxon>
        <taxon>Ecdysozoa</taxon>
        <taxon>Nematoda</taxon>
        <taxon>Chromadorea</taxon>
        <taxon>Rhabditida</taxon>
        <taxon>Rhabditina</taxon>
        <taxon>Rhabditomorpha</taxon>
        <taxon>Strongyloidea</taxon>
        <taxon>Trichostrongylidae</taxon>
        <taxon>Trichostrongylus</taxon>
    </lineage>
</organism>
<protein>
    <submittedName>
        <fullName evidence="2">Uncharacterized protein</fullName>
    </submittedName>
</protein>